<comment type="caution">
    <text evidence="1">The sequence shown here is derived from an EMBL/GenBank/DDBJ whole genome shotgun (WGS) entry which is preliminary data.</text>
</comment>
<dbReference type="EMBL" id="JTDF01014211">
    <property type="protein sequence ID" value="KAF8563135.1"/>
    <property type="molecule type" value="Genomic_DNA"/>
</dbReference>
<evidence type="ECO:0000313" key="2">
    <source>
        <dbReference type="Proteomes" id="UP000699462"/>
    </source>
</evidence>
<dbReference type="AlphaFoldDB" id="A0A8T0D5L5"/>
<accession>A0A8T0D5L5</accession>
<gene>
    <name evidence="1" type="ORF">P879_11754</name>
</gene>
<name>A0A8T0D5L5_9TREM</name>
<organism evidence="1 2">
    <name type="scientific">Paragonimus westermani</name>
    <dbReference type="NCBI Taxonomy" id="34504"/>
    <lineage>
        <taxon>Eukaryota</taxon>
        <taxon>Metazoa</taxon>
        <taxon>Spiralia</taxon>
        <taxon>Lophotrochozoa</taxon>
        <taxon>Platyhelminthes</taxon>
        <taxon>Trematoda</taxon>
        <taxon>Digenea</taxon>
        <taxon>Plagiorchiida</taxon>
        <taxon>Troglotremata</taxon>
        <taxon>Troglotrematidae</taxon>
        <taxon>Paragonimus</taxon>
    </lineage>
</organism>
<dbReference type="SUPFAM" id="SSF49899">
    <property type="entry name" value="Concanavalin A-like lectins/glucanases"/>
    <property type="match status" value="1"/>
</dbReference>
<sequence>MCISIFFQLLPLDLIYPNQSHREGTQNLTLSTKLSSDSKHIAMEFFTQANKSFKILLDFEHDCICLNTTENTITTNSFVVKEEIPFVPEQVRELRVVRNTNESEITLYANHTELFNETLPITRPVGKLNHVHINGDLILLNAKFN</sequence>
<proteinExistence type="predicted"/>
<dbReference type="Proteomes" id="UP000699462">
    <property type="component" value="Unassembled WGS sequence"/>
</dbReference>
<evidence type="ECO:0008006" key="3">
    <source>
        <dbReference type="Google" id="ProtNLM"/>
    </source>
</evidence>
<protein>
    <recommendedName>
        <fullName evidence="3">Galectin</fullName>
    </recommendedName>
</protein>
<reference evidence="1 2" key="1">
    <citation type="submission" date="2019-07" db="EMBL/GenBank/DDBJ databases">
        <title>Annotation for the trematode Paragonimus westermani.</title>
        <authorList>
            <person name="Choi Y.-J."/>
        </authorList>
    </citation>
    <scope>NUCLEOTIDE SEQUENCE [LARGE SCALE GENOMIC DNA]</scope>
    <source>
        <strain evidence="1">180907_Pwestermani</strain>
    </source>
</reference>
<keyword evidence="2" id="KW-1185">Reference proteome</keyword>
<dbReference type="Gene3D" id="2.60.120.200">
    <property type="match status" value="1"/>
</dbReference>
<dbReference type="InterPro" id="IPR013320">
    <property type="entry name" value="ConA-like_dom_sf"/>
</dbReference>
<evidence type="ECO:0000313" key="1">
    <source>
        <dbReference type="EMBL" id="KAF8563135.1"/>
    </source>
</evidence>